<evidence type="ECO:0000313" key="4">
    <source>
        <dbReference type="Proteomes" id="UP000749646"/>
    </source>
</evidence>
<evidence type="ECO:0000256" key="1">
    <source>
        <dbReference type="SAM" id="MobiDB-lite"/>
    </source>
</evidence>
<dbReference type="AlphaFoldDB" id="A0A9P6J0H7"/>
<feature type="region of interest" description="Disordered" evidence="1">
    <location>
        <begin position="1"/>
        <end position="27"/>
    </location>
</feature>
<gene>
    <name evidence="3" type="ORF">BGZ65_002476</name>
</gene>
<feature type="transmembrane region" description="Helical" evidence="2">
    <location>
        <begin position="43"/>
        <end position="65"/>
    </location>
</feature>
<protein>
    <submittedName>
        <fullName evidence="3">Uncharacterized protein</fullName>
    </submittedName>
</protein>
<keyword evidence="2" id="KW-0472">Membrane</keyword>
<evidence type="ECO:0000313" key="3">
    <source>
        <dbReference type="EMBL" id="KAF9956750.1"/>
    </source>
</evidence>
<keyword evidence="4" id="KW-1185">Reference proteome</keyword>
<dbReference type="EMBL" id="JAAAHW010006662">
    <property type="protein sequence ID" value="KAF9956750.1"/>
    <property type="molecule type" value="Genomic_DNA"/>
</dbReference>
<keyword evidence="2" id="KW-0812">Transmembrane</keyword>
<organism evidence="3 4">
    <name type="scientific">Modicella reniformis</name>
    <dbReference type="NCBI Taxonomy" id="1440133"/>
    <lineage>
        <taxon>Eukaryota</taxon>
        <taxon>Fungi</taxon>
        <taxon>Fungi incertae sedis</taxon>
        <taxon>Mucoromycota</taxon>
        <taxon>Mortierellomycotina</taxon>
        <taxon>Mortierellomycetes</taxon>
        <taxon>Mortierellales</taxon>
        <taxon>Mortierellaceae</taxon>
        <taxon>Modicella</taxon>
    </lineage>
</organism>
<name>A0A9P6J0H7_9FUNG</name>
<evidence type="ECO:0000256" key="2">
    <source>
        <dbReference type="SAM" id="Phobius"/>
    </source>
</evidence>
<sequence>MRTSQQQYRQEERRRHAARAAAAGTGASPWFNKQRKKSIKWKAIAGAVFTLFLIVLAGILSWYFVIYKKNQDHISSARQSGGHAAGPTGVVVTSNYPLKRVFYGMAYVPMNAQLPNCYNTG</sequence>
<comment type="caution">
    <text evidence="3">The sequence shown here is derived from an EMBL/GenBank/DDBJ whole genome shotgun (WGS) entry which is preliminary data.</text>
</comment>
<dbReference type="OrthoDB" id="77201at2759"/>
<dbReference type="Proteomes" id="UP000749646">
    <property type="component" value="Unassembled WGS sequence"/>
</dbReference>
<accession>A0A9P6J0H7</accession>
<keyword evidence="2" id="KW-1133">Transmembrane helix</keyword>
<proteinExistence type="predicted"/>
<reference evidence="3" key="1">
    <citation type="journal article" date="2020" name="Fungal Divers.">
        <title>Resolving the Mortierellaceae phylogeny through synthesis of multi-gene phylogenetics and phylogenomics.</title>
        <authorList>
            <person name="Vandepol N."/>
            <person name="Liber J."/>
            <person name="Desiro A."/>
            <person name="Na H."/>
            <person name="Kennedy M."/>
            <person name="Barry K."/>
            <person name="Grigoriev I.V."/>
            <person name="Miller A.N."/>
            <person name="O'Donnell K."/>
            <person name="Stajich J.E."/>
            <person name="Bonito G."/>
        </authorList>
    </citation>
    <scope>NUCLEOTIDE SEQUENCE</scope>
    <source>
        <strain evidence="3">MES-2147</strain>
    </source>
</reference>